<evidence type="ECO:0000313" key="2">
    <source>
        <dbReference type="Proteomes" id="UP001193389"/>
    </source>
</evidence>
<evidence type="ECO:0000313" key="1">
    <source>
        <dbReference type="EMBL" id="BBE19241.1"/>
    </source>
</evidence>
<dbReference type="Proteomes" id="UP001193389">
    <property type="component" value="Chromosome"/>
</dbReference>
<keyword evidence="2" id="KW-1185">Reference proteome</keyword>
<gene>
    <name evidence="1" type="ORF">AQPE_3417</name>
</gene>
<dbReference type="AlphaFoldDB" id="A0A5K7SCB1"/>
<reference evidence="1" key="1">
    <citation type="journal article" date="2020" name="Int. J. Syst. Evol. Microbiol.">
        <title>Aquipluma nitroreducens gen. nov. sp. nov., a novel facultatively anaerobic bacterium isolated from a freshwater lake.</title>
        <authorList>
            <person name="Watanabe M."/>
            <person name="Kojima H."/>
            <person name="Fukui M."/>
        </authorList>
    </citation>
    <scope>NUCLEOTIDE SEQUENCE</scope>
    <source>
        <strain evidence="1">MeG22</strain>
    </source>
</reference>
<dbReference type="KEGG" id="anf:AQPE_3417"/>
<sequence>MTYFYRFGQNHTCGQPTFSDLPKTTDVDNRITFTFANY</sequence>
<organism evidence="1 2">
    <name type="scientific">Aquipluma nitroreducens</name>
    <dbReference type="NCBI Taxonomy" id="2010828"/>
    <lineage>
        <taxon>Bacteria</taxon>
        <taxon>Pseudomonadati</taxon>
        <taxon>Bacteroidota</taxon>
        <taxon>Bacteroidia</taxon>
        <taxon>Marinilabiliales</taxon>
        <taxon>Prolixibacteraceae</taxon>
        <taxon>Aquipluma</taxon>
    </lineage>
</organism>
<protein>
    <submittedName>
        <fullName evidence="1">Uncharacterized protein</fullName>
    </submittedName>
</protein>
<name>A0A5K7SCB1_9BACT</name>
<accession>A0A5K7SCB1</accession>
<proteinExistence type="predicted"/>
<dbReference type="EMBL" id="AP018694">
    <property type="protein sequence ID" value="BBE19241.1"/>
    <property type="molecule type" value="Genomic_DNA"/>
</dbReference>